<comment type="caution">
    <text evidence="7">The sequence shown here is derived from an EMBL/GenBank/DDBJ whole genome shotgun (WGS) entry which is preliminary data.</text>
</comment>
<dbReference type="EC" id="5.4.99.-" evidence="5"/>
<dbReference type="OrthoDB" id="9773999at2"/>
<dbReference type="GO" id="GO:0140098">
    <property type="term" value="F:catalytic activity, acting on RNA"/>
    <property type="evidence" value="ECO:0007669"/>
    <property type="project" value="UniProtKB-ARBA"/>
</dbReference>
<dbReference type="NCBIfam" id="TIGR00005">
    <property type="entry name" value="rluA_subfam"/>
    <property type="match status" value="1"/>
</dbReference>
<reference evidence="7 8" key="1">
    <citation type="submission" date="2018-10" db="EMBL/GenBank/DDBJ databases">
        <title>Phylogenomics of Brevibacillus.</title>
        <authorList>
            <person name="Dunlap C."/>
        </authorList>
    </citation>
    <scope>NUCLEOTIDE SEQUENCE [LARGE SCALE GENOMIC DNA]</scope>
    <source>
        <strain evidence="7 8">DSM 100115</strain>
    </source>
</reference>
<evidence type="ECO:0000256" key="2">
    <source>
        <dbReference type="ARBA" id="ARBA00010876"/>
    </source>
</evidence>
<dbReference type="EMBL" id="RHHS01000017">
    <property type="protein sequence ID" value="RNB58721.1"/>
    <property type="molecule type" value="Genomic_DNA"/>
</dbReference>
<dbReference type="InterPro" id="IPR006225">
    <property type="entry name" value="PsdUridine_synth_RluC/D"/>
</dbReference>
<comment type="similarity">
    <text evidence="2 5">Belongs to the pseudouridine synthase RluA family.</text>
</comment>
<keyword evidence="3 5" id="KW-0413">Isomerase</keyword>
<protein>
    <recommendedName>
        <fullName evidence="5">Pseudouridine synthase</fullName>
        <ecNumber evidence="5">5.4.99.-</ecNumber>
    </recommendedName>
</protein>
<evidence type="ECO:0000313" key="7">
    <source>
        <dbReference type="EMBL" id="RNB58721.1"/>
    </source>
</evidence>
<gene>
    <name evidence="7" type="ORF">EDM57_08360</name>
</gene>
<dbReference type="Gene3D" id="3.30.2350.10">
    <property type="entry name" value="Pseudouridine synthase"/>
    <property type="match status" value="1"/>
</dbReference>
<evidence type="ECO:0000259" key="6">
    <source>
        <dbReference type="Pfam" id="PF00849"/>
    </source>
</evidence>
<dbReference type="Proteomes" id="UP000268829">
    <property type="component" value="Unassembled WGS sequence"/>
</dbReference>
<dbReference type="RefSeq" id="WP_122904295.1">
    <property type="nucleotide sequence ID" value="NZ_RHHS01000017.1"/>
</dbReference>
<dbReference type="SUPFAM" id="SSF55120">
    <property type="entry name" value="Pseudouridine synthase"/>
    <property type="match status" value="1"/>
</dbReference>
<dbReference type="AlphaFoldDB" id="A0A3M8B5I9"/>
<evidence type="ECO:0000256" key="4">
    <source>
        <dbReference type="PIRSR" id="PIRSR606225-1"/>
    </source>
</evidence>
<dbReference type="PANTHER" id="PTHR21600:SF71">
    <property type="entry name" value="PSEUDOURIDINE SYNTHASE"/>
    <property type="match status" value="1"/>
</dbReference>
<dbReference type="GO" id="GO:0000455">
    <property type="term" value="P:enzyme-directed rRNA pseudouridine synthesis"/>
    <property type="evidence" value="ECO:0007669"/>
    <property type="project" value="TreeGrafter"/>
</dbReference>
<proteinExistence type="inferred from homology"/>
<dbReference type="CDD" id="cd02869">
    <property type="entry name" value="PseudoU_synth_RluA_like"/>
    <property type="match status" value="1"/>
</dbReference>
<evidence type="ECO:0000256" key="3">
    <source>
        <dbReference type="ARBA" id="ARBA00023235"/>
    </source>
</evidence>
<evidence type="ECO:0000256" key="5">
    <source>
        <dbReference type="RuleBase" id="RU362028"/>
    </source>
</evidence>
<evidence type="ECO:0000256" key="1">
    <source>
        <dbReference type="ARBA" id="ARBA00000073"/>
    </source>
</evidence>
<dbReference type="InterPro" id="IPR050188">
    <property type="entry name" value="RluA_PseudoU_synthase"/>
</dbReference>
<evidence type="ECO:0000313" key="8">
    <source>
        <dbReference type="Proteomes" id="UP000268829"/>
    </source>
</evidence>
<dbReference type="Pfam" id="PF00849">
    <property type="entry name" value="PseudoU_synth_2"/>
    <property type="match status" value="1"/>
</dbReference>
<sequence length="302" mass="34232">MRSMKKEGEWLVARLQADDDAIPVGNLLREVWKLPRKQVHLLFQHKEVLVDGAPVAQHVLAREGQEIRLRMCPPEPLGLAPASEPLQVLYEDDHLLIVNKPAGMLLHPTEPHHHLTMDHLVAGHFFRTGLQAKVRHVHRLDQDTSGVVLYAKHAWASALLDEMLRERKIKRTYIAFVSGQMAKGSGKINEPIGKDRYHATRRRVTPNGDPAITHYEVKERYKTATKVECRLETGRTHQIRVHMSHIGHPLIGDELYGGKRDLVKRQALHAAVLTFAHPFGGEVVEVHAPLPLDLLALEKKLR</sequence>
<dbReference type="InterPro" id="IPR020103">
    <property type="entry name" value="PsdUridine_synth_cat_dom_sf"/>
</dbReference>
<dbReference type="GO" id="GO:0003723">
    <property type="term" value="F:RNA binding"/>
    <property type="evidence" value="ECO:0007669"/>
    <property type="project" value="InterPro"/>
</dbReference>
<organism evidence="7 8">
    <name type="scientific">Brevibacillus gelatini</name>
    <dbReference type="NCBI Taxonomy" id="1655277"/>
    <lineage>
        <taxon>Bacteria</taxon>
        <taxon>Bacillati</taxon>
        <taxon>Bacillota</taxon>
        <taxon>Bacilli</taxon>
        <taxon>Bacillales</taxon>
        <taxon>Paenibacillaceae</taxon>
        <taxon>Brevibacillus</taxon>
    </lineage>
</organism>
<feature type="active site" evidence="4">
    <location>
        <position position="141"/>
    </location>
</feature>
<dbReference type="GO" id="GO:0009982">
    <property type="term" value="F:pseudouridine synthase activity"/>
    <property type="evidence" value="ECO:0007669"/>
    <property type="project" value="InterPro"/>
</dbReference>
<name>A0A3M8B5I9_9BACL</name>
<accession>A0A3M8B5I9</accession>
<dbReference type="FunFam" id="3.30.2350.10:FF:000005">
    <property type="entry name" value="Pseudouridine synthase"/>
    <property type="match status" value="1"/>
</dbReference>
<comment type="catalytic activity">
    <reaction evidence="1 5">
        <text>a uridine in RNA = a pseudouridine in RNA</text>
        <dbReference type="Rhea" id="RHEA:48348"/>
        <dbReference type="Rhea" id="RHEA-COMP:12068"/>
        <dbReference type="Rhea" id="RHEA-COMP:12069"/>
        <dbReference type="ChEBI" id="CHEBI:65314"/>
        <dbReference type="ChEBI" id="CHEBI:65315"/>
    </reaction>
</comment>
<comment type="function">
    <text evidence="5">Responsible for synthesis of pseudouridine from uracil.</text>
</comment>
<keyword evidence="8" id="KW-1185">Reference proteome</keyword>
<dbReference type="PANTHER" id="PTHR21600">
    <property type="entry name" value="MITOCHONDRIAL RNA PSEUDOURIDINE SYNTHASE"/>
    <property type="match status" value="1"/>
</dbReference>
<feature type="domain" description="Pseudouridine synthase RsuA/RluA-like" evidence="6">
    <location>
        <begin position="94"/>
        <end position="245"/>
    </location>
</feature>
<dbReference type="InterPro" id="IPR006145">
    <property type="entry name" value="PsdUridine_synth_RsuA/RluA"/>
</dbReference>